<dbReference type="Proteomes" id="UP000799537">
    <property type="component" value="Unassembled WGS sequence"/>
</dbReference>
<keyword evidence="5" id="KW-0539">Nucleus</keyword>
<keyword evidence="1" id="KW-0479">Metal-binding</keyword>
<evidence type="ECO:0000259" key="6">
    <source>
        <dbReference type="Pfam" id="PF08493"/>
    </source>
</evidence>
<accession>A0A6A6CRS3</accession>
<keyword evidence="4" id="KW-0804">Transcription</keyword>
<dbReference type="GO" id="GO:0003677">
    <property type="term" value="F:DNA binding"/>
    <property type="evidence" value="ECO:0007669"/>
    <property type="project" value="UniProtKB-KW"/>
</dbReference>
<dbReference type="EMBL" id="ML993586">
    <property type="protein sequence ID" value="KAF2169977.1"/>
    <property type="molecule type" value="Genomic_DNA"/>
</dbReference>
<dbReference type="InterPro" id="IPR013700">
    <property type="entry name" value="AflR"/>
</dbReference>
<dbReference type="OrthoDB" id="2328572at2759"/>
<keyword evidence="2" id="KW-0805">Transcription regulation</keyword>
<dbReference type="GO" id="GO:0045122">
    <property type="term" value="P:aflatoxin biosynthetic process"/>
    <property type="evidence" value="ECO:0007669"/>
    <property type="project" value="InterPro"/>
</dbReference>
<dbReference type="RefSeq" id="XP_033670866.1">
    <property type="nucleotide sequence ID" value="XM_033805012.1"/>
</dbReference>
<organism evidence="7 8">
    <name type="scientific">Zasmidium cellare ATCC 36951</name>
    <dbReference type="NCBI Taxonomy" id="1080233"/>
    <lineage>
        <taxon>Eukaryota</taxon>
        <taxon>Fungi</taxon>
        <taxon>Dikarya</taxon>
        <taxon>Ascomycota</taxon>
        <taxon>Pezizomycotina</taxon>
        <taxon>Dothideomycetes</taxon>
        <taxon>Dothideomycetidae</taxon>
        <taxon>Mycosphaerellales</taxon>
        <taxon>Mycosphaerellaceae</taxon>
        <taxon>Zasmidium</taxon>
    </lineage>
</organism>
<dbReference type="GO" id="GO:0006355">
    <property type="term" value="P:regulation of DNA-templated transcription"/>
    <property type="evidence" value="ECO:0007669"/>
    <property type="project" value="InterPro"/>
</dbReference>
<dbReference type="Pfam" id="PF08493">
    <property type="entry name" value="AflR"/>
    <property type="match status" value="1"/>
</dbReference>
<dbReference type="AlphaFoldDB" id="A0A6A6CRS3"/>
<protein>
    <recommendedName>
        <fullName evidence="6">Aflatoxin regulatory protein domain-containing protein</fullName>
    </recommendedName>
</protein>
<sequence length="275" mass="30503">MLQSLGDMATHNQEQIMDLQDDASLMVAFPASFEAKKLAEEGVPYRPPGKCPPSNVPAPLNALVHGCDREAYTILGELNCTASLITSLDTTQLSSNGAALSSLSPELSQDPFFQFDSILQRNKSAVDSLNQLLDCQCTQEPHIAMLYFSIIYKVLAWYQVAAHRLLTPGILPTNLKQRSGSVDSYDHETSKSKLISTFLRVGSFELDDTDQAALHRQLLLIEMRKVDGVIEKMITVLRKHSKTEISIAMSWCDLACLAMRAKLQETKELMRPASE</sequence>
<evidence type="ECO:0000313" key="7">
    <source>
        <dbReference type="EMBL" id="KAF2169977.1"/>
    </source>
</evidence>
<dbReference type="GO" id="GO:0046872">
    <property type="term" value="F:metal ion binding"/>
    <property type="evidence" value="ECO:0007669"/>
    <property type="project" value="UniProtKB-KW"/>
</dbReference>
<keyword evidence="8" id="KW-1185">Reference proteome</keyword>
<evidence type="ECO:0000256" key="2">
    <source>
        <dbReference type="ARBA" id="ARBA00023015"/>
    </source>
</evidence>
<evidence type="ECO:0000256" key="1">
    <source>
        <dbReference type="ARBA" id="ARBA00022723"/>
    </source>
</evidence>
<dbReference type="GO" id="GO:0005634">
    <property type="term" value="C:nucleus"/>
    <property type="evidence" value="ECO:0007669"/>
    <property type="project" value="InterPro"/>
</dbReference>
<reference evidence="7" key="1">
    <citation type="journal article" date="2020" name="Stud. Mycol.">
        <title>101 Dothideomycetes genomes: a test case for predicting lifestyles and emergence of pathogens.</title>
        <authorList>
            <person name="Haridas S."/>
            <person name="Albert R."/>
            <person name="Binder M."/>
            <person name="Bloem J."/>
            <person name="Labutti K."/>
            <person name="Salamov A."/>
            <person name="Andreopoulos B."/>
            <person name="Baker S."/>
            <person name="Barry K."/>
            <person name="Bills G."/>
            <person name="Bluhm B."/>
            <person name="Cannon C."/>
            <person name="Castanera R."/>
            <person name="Culley D."/>
            <person name="Daum C."/>
            <person name="Ezra D."/>
            <person name="Gonzalez J."/>
            <person name="Henrissat B."/>
            <person name="Kuo A."/>
            <person name="Liang C."/>
            <person name="Lipzen A."/>
            <person name="Lutzoni F."/>
            <person name="Magnuson J."/>
            <person name="Mondo S."/>
            <person name="Nolan M."/>
            <person name="Ohm R."/>
            <person name="Pangilinan J."/>
            <person name="Park H.-J."/>
            <person name="Ramirez L."/>
            <person name="Alfaro M."/>
            <person name="Sun H."/>
            <person name="Tritt A."/>
            <person name="Yoshinaga Y."/>
            <person name="Zwiers L.-H."/>
            <person name="Turgeon B."/>
            <person name="Goodwin S."/>
            <person name="Spatafora J."/>
            <person name="Crous P."/>
            <person name="Grigoriev I."/>
        </authorList>
    </citation>
    <scope>NUCLEOTIDE SEQUENCE</scope>
    <source>
        <strain evidence="7">ATCC 36951</strain>
    </source>
</reference>
<feature type="domain" description="Aflatoxin regulatory protein" evidence="6">
    <location>
        <begin position="65"/>
        <end position="164"/>
    </location>
</feature>
<proteinExistence type="predicted"/>
<dbReference type="GeneID" id="54558284"/>
<evidence type="ECO:0000256" key="4">
    <source>
        <dbReference type="ARBA" id="ARBA00023163"/>
    </source>
</evidence>
<evidence type="ECO:0000256" key="3">
    <source>
        <dbReference type="ARBA" id="ARBA00023125"/>
    </source>
</evidence>
<keyword evidence="3" id="KW-0238">DNA-binding</keyword>
<name>A0A6A6CRS3_ZASCE</name>
<evidence type="ECO:0000256" key="5">
    <source>
        <dbReference type="ARBA" id="ARBA00023242"/>
    </source>
</evidence>
<gene>
    <name evidence="7" type="ORF">M409DRAFT_19593</name>
</gene>
<evidence type="ECO:0000313" key="8">
    <source>
        <dbReference type="Proteomes" id="UP000799537"/>
    </source>
</evidence>